<keyword evidence="5 8" id="KW-0378">Hydrolase</keyword>
<evidence type="ECO:0000313" key="10">
    <source>
        <dbReference type="Proteomes" id="UP001652625"/>
    </source>
</evidence>
<dbReference type="PANTHER" id="PTHR13035">
    <property type="entry name" value="PROTEIN N-TERMINAL GLUTAMINE AMIDOHYDROLASE"/>
    <property type="match status" value="1"/>
</dbReference>
<feature type="domain" description="Protein N-terminal glutamine amidohydrolase alpha beta roll" evidence="9">
    <location>
        <begin position="26"/>
        <end position="204"/>
    </location>
</feature>
<evidence type="ECO:0000256" key="5">
    <source>
        <dbReference type="ARBA" id="ARBA00022801"/>
    </source>
</evidence>
<sequence>MSIDGSFMHLEDKKISSLKALVNCVYTSCYCEENVWKLCQQIKESEGVAILKEYFVVFISNKDRKIPLWMQKQGKDPLTPVLWDYHVILTQKPKIGPPKVFDLDSVLSFPCPLDMYLAQAIRSEHNIKKEYHRKFRIIGADDFLSKFASDRSHMLKPNGEYIKPPPDYPPIRTADESMNLDEYIDMTPHFGEGRVKDLKGFVKYYGINFPVT</sequence>
<proteinExistence type="inferred from homology"/>
<dbReference type="Proteomes" id="UP001652625">
    <property type="component" value="Chromosome 09"/>
</dbReference>
<evidence type="ECO:0000256" key="7">
    <source>
        <dbReference type="ARBA" id="ARBA00048768"/>
    </source>
</evidence>
<organism evidence="10 11">
    <name type="scientific">Hydra vulgaris</name>
    <name type="common">Hydra</name>
    <name type="synonym">Hydra attenuata</name>
    <dbReference type="NCBI Taxonomy" id="6087"/>
    <lineage>
        <taxon>Eukaryota</taxon>
        <taxon>Metazoa</taxon>
        <taxon>Cnidaria</taxon>
        <taxon>Hydrozoa</taxon>
        <taxon>Hydroidolina</taxon>
        <taxon>Anthoathecata</taxon>
        <taxon>Aplanulata</taxon>
        <taxon>Hydridae</taxon>
        <taxon>Hydra</taxon>
    </lineage>
</organism>
<name>A0ABM4CKL9_HYDVU</name>
<comment type="subunit">
    <text evidence="2 8">Monomer.</text>
</comment>
<gene>
    <name evidence="11" type="primary">LOC100198031</name>
</gene>
<evidence type="ECO:0000256" key="4">
    <source>
        <dbReference type="ARBA" id="ARBA00021247"/>
    </source>
</evidence>
<evidence type="ECO:0000256" key="2">
    <source>
        <dbReference type="ARBA" id="ARBA00011245"/>
    </source>
</evidence>
<evidence type="ECO:0000313" key="11">
    <source>
        <dbReference type="RefSeq" id="XP_065662322.1"/>
    </source>
</evidence>
<dbReference type="RefSeq" id="XP_065662322.1">
    <property type="nucleotide sequence ID" value="XM_065806250.1"/>
</dbReference>
<dbReference type="InterPro" id="IPR023128">
    <property type="entry name" value="Prot_N_Gln_amidohydro_ab_roll"/>
</dbReference>
<accession>A0ABM4CKL9</accession>
<comment type="catalytic activity">
    <reaction evidence="7 8">
        <text>N-terminal L-glutaminyl-[protein] + H2O = N-terminal L-glutamyl-[protein] + NH4(+)</text>
        <dbReference type="Rhea" id="RHEA:50680"/>
        <dbReference type="Rhea" id="RHEA-COMP:12668"/>
        <dbReference type="Rhea" id="RHEA-COMP:12777"/>
        <dbReference type="ChEBI" id="CHEBI:15377"/>
        <dbReference type="ChEBI" id="CHEBI:28938"/>
        <dbReference type="ChEBI" id="CHEBI:64721"/>
        <dbReference type="ChEBI" id="CHEBI:64722"/>
        <dbReference type="EC" id="3.5.1.122"/>
    </reaction>
</comment>
<dbReference type="PANTHER" id="PTHR13035:SF0">
    <property type="entry name" value="PROTEIN N-TERMINAL GLUTAMINE AMIDOHYDROLASE"/>
    <property type="match status" value="1"/>
</dbReference>
<evidence type="ECO:0000256" key="6">
    <source>
        <dbReference type="ARBA" id="ARBA00029677"/>
    </source>
</evidence>
<dbReference type="Gene3D" id="3.10.620.10">
    <property type="entry name" value="Protein N-terminal glutamine amidohydrolase, alpha beta roll"/>
    <property type="match status" value="1"/>
</dbReference>
<reference evidence="11" key="1">
    <citation type="submission" date="2025-08" db="UniProtKB">
        <authorList>
            <consortium name="RefSeq"/>
        </authorList>
    </citation>
    <scope>IDENTIFICATION</scope>
</reference>
<evidence type="ECO:0000256" key="8">
    <source>
        <dbReference type="RuleBase" id="RU367082"/>
    </source>
</evidence>
<evidence type="ECO:0000256" key="1">
    <source>
        <dbReference type="ARBA" id="ARBA00008985"/>
    </source>
</evidence>
<dbReference type="EC" id="3.5.1.122" evidence="3 8"/>
<protein>
    <recommendedName>
        <fullName evidence="4 8">Protein N-terminal glutamine amidohydrolase</fullName>
        <ecNumber evidence="3 8">3.5.1.122</ecNumber>
    </recommendedName>
    <alternativeName>
        <fullName evidence="6 8">Protein NH2-terminal glutamine deamidase</fullName>
    </alternativeName>
</protein>
<dbReference type="Pfam" id="PF09764">
    <property type="entry name" value="Nt_Gln_amidase"/>
    <property type="match status" value="1"/>
</dbReference>
<dbReference type="InterPro" id="IPR039733">
    <property type="entry name" value="NTAQ1"/>
</dbReference>
<evidence type="ECO:0000259" key="9">
    <source>
        <dbReference type="Pfam" id="PF09764"/>
    </source>
</evidence>
<comment type="function">
    <text evidence="8">Mediates the side-chain deamidation of N-terminal glutamine residues to glutamate, an important step in N-end rule pathway of protein degradation. Conversion of the resulting N-terminal glutamine to glutamate renders the protein susceptible to arginylation, polyubiquitination and degradation as specified by the N-end rule. Does not act on substrates with internal or C-terminal glutamine and does not act on non-glutamine residues in any position.</text>
</comment>
<evidence type="ECO:0000256" key="3">
    <source>
        <dbReference type="ARBA" id="ARBA00012718"/>
    </source>
</evidence>
<keyword evidence="10" id="KW-1185">Reference proteome</keyword>
<dbReference type="GeneID" id="100198031"/>
<comment type="similarity">
    <text evidence="1 8">Belongs to the NTAQ1 family.</text>
</comment>
<dbReference type="InterPro" id="IPR037132">
    <property type="entry name" value="N_Gln_amidohydro_ab_roll_sf"/>
</dbReference>